<name>A0A975MLJ5_9GAMM</name>
<accession>A0A975MLJ5</accession>
<dbReference type="KEGG" id="mpad:KEF85_09170"/>
<dbReference type="InterPro" id="IPR011989">
    <property type="entry name" value="ARM-like"/>
</dbReference>
<evidence type="ECO:0000313" key="2">
    <source>
        <dbReference type="Proteomes" id="UP000676649"/>
    </source>
</evidence>
<dbReference type="Gene3D" id="1.25.10.10">
    <property type="entry name" value="Leucine-rich Repeat Variant"/>
    <property type="match status" value="1"/>
</dbReference>
<dbReference type="RefSeq" id="WP_215579732.1">
    <property type="nucleotide sequence ID" value="NZ_CP073754.1"/>
</dbReference>
<protein>
    <submittedName>
        <fullName evidence="1">HEAT repeat domain-containing protein</fullName>
    </submittedName>
</protein>
<keyword evidence="2" id="KW-1185">Reference proteome</keyword>
<proteinExistence type="predicted"/>
<gene>
    <name evidence="1" type="ORF">KEF85_09170</name>
</gene>
<organism evidence="1 2">
    <name type="scientific">Methylomonas paludis</name>
    <dbReference type="NCBI Taxonomy" id="1173101"/>
    <lineage>
        <taxon>Bacteria</taxon>
        <taxon>Pseudomonadati</taxon>
        <taxon>Pseudomonadota</taxon>
        <taxon>Gammaproteobacteria</taxon>
        <taxon>Methylococcales</taxon>
        <taxon>Methylococcaceae</taxon>
        <taxon>Methylomonas</taxon>
    </lineage>
</organism>
<dbReference type="Proteomes" id="UP000676649">
    <property type="component" value="Chromosome"/>
</dbReference>
<dbReference type="AlphaFoldDB" id="A0A975MLJ5"/>
<dbReference type="EMBL" id="CP073754">
    <property type="protein sequence ID" value="QWF69551.1"/>
    <property type="molecule type" value="Genomic_DNA"/>
</dbReference>
<dbReference type="InterPro" id="IPR016024">
    <property type="entry name" value="ARM-type_fold"/>
</dbReference>
<evidence type="ECO:0000313" key="1">
    <source>
        <dbReference type="EMBL" id="QWF69551.1"/>
    </source>
</evidence>
<reference evidence="1" key="1">
    <citation type="submission" date="2021-04" db="EMBL/GenBank/DDBJ databases">
        <title>Draft genome sequence data of methanotrophic Methylovulum sp. strain S1L and Methylomonas sp. strain S2AM isolated from boreal lake water columns.</title>
        <authorList>
            <person name="Rissanen A.J."/>
            <person name="Mangayil R."/>
            <person name="Svenning M.M."/>
            <person name="Khanongnuch R."/>
        </authorList>
    </citation>
    <scope>NUCLEOTIDE SEQUENCE</scope>
    <source>
        <strain evidence="1">S2AM</strain>
    </source>
</reference>
<sequence length="271" mass="29331">MINPQIPTVRPTAAHAQKYWRLAIAVAAFSCQADEPMQPTLKISQLATSAVVHVQAQQVLLSQLLEQLANTAHLNLHYLSPPANLRVSGDCIGQLPNQVLECLLGSNLNLVVRHSAQGLPEELWVLGGGDPAGSGQSDANLNADLSNNDALLSLTQSQTKIERIRAMANIASGRDTDPLLTKKLLTEAMDDEDPQIRAKAISSYAIFAGEKARLHLKQMLSDKDVDVRLATLVAGYQDPEILNLALGDSSEQVRAAADRLLSRLNNRQTEP</sequence>
<dbReference type="SUPFAM" id="SSF48371">
    <property type="entry name" value="ARM repeat"/>
    <property type="match status" value="1"/>
</dbReference>